<proteinExistence type="predicted"/>
<keyword evidence="4" id="KW-0812">Transmembrane</keyword>
<accession>A0ABY9BTV9</accession>
<feature type="transmembrane region" description="Helical" evidence="4">
    <location>
        <begin position="76"/>
        <end position="97"/>
    </location>
</feature>
<dbReference type="InterPro" id="IPR027417">
    <property type="entry name" value="P-loop_NTPase"/>
</dbReference>
<gene>
    <name evidence="6" type="ORF">VitviT2T_005371</name>
</gene>
<dbReference type="InterPro" id="IPR003439">
    <property type="entry name" value="ABC_transporter-like_ATP-bd"/>
</dbReference>
<evidence type="ECO:0000256" key="4">
    <source>
        <dbReference type="SAM" id="Phobius"/>
    </source>
</evidence>
<dbReference type="CDD" id="cd03261">
    <property type="entry name" value="ABC_Org_Solvent_Resistant"/>
    <property type="match status" value="1"/>
</dbReference>
<dbReference type="SUPFAM" id="SSF52540">
    <property type="entry name" value="P-loop containing nucleoside triphosphate hydrolases"/>
    <property type="match status" value="1"/>
</dbReference>
<evidence type="ECO:0000256" key="1">
    <source>
        <dbReference type="ARBA" id="ARBA00022741"/>
    </source>
</evidence>
<name>A0ABY9BTV9_VITVI</name>
<evidence type="ECO:0000259" key="5">
    <source>
        <dbReference type="PROSITE" id="PS50893"/>
    </source>
</evidence>
<dbReference type="Pfam" id="PF00005">
    <property type="entry name" value="ABC_tran"/>
    <property type="match status" value="1"/>
</dbReference>
<feature type="region of interest" description="Disordered" evidence="3">
    <location>
        <begin position="632"/>
        <end position="656"/>
    </location>
</feature>
<keyword evidence="7" id="KW-1185">Reference proteome</keyword>
<keyword evidence="1" id="KW-0547">Nucleotide-binding</keyword>
<dbReference type="SMART" id="SM00382">
    <property type="entry name" value="AAA"/>
    <property type="match status" value="1"/>
</dbReference>
<dbReference type="PANTHER" id="PTHR37254">
    <property type="entry name" value="OS01G0100500 PROTEIN"/>
    <property type="match status" value="1"/>
</dbReference>
<reference evidence="6 7" key="1">
    <citation type="journal article" date="2023" name="Hortic Res">
        <title>The complete reference genome for grapevine (Vitis vinifera L.) genetics and breeding.</title>
        <authorList>
            <person name="Shi X."/>
            <person name="Cao S."/>
            <person name="Wang X."/>
            <person name="Huang S."/>
            <person name="Wang Y."/>
            <person name="Liu Z."/>
            <person name="Liu W."/>
            <person name="Leng X."/>
            <person name="Peng Y."/>
            <person name="Wang N."/>
            <person name="Wang Y."/>
            <person name="Ma Z."/>
            <person name="Xu X."/>
            <person name="Zhang F."/>
            <person name="Xue H."/>
            <person name="Zhong H."/>
            <person name="Wang Y."/>
            <person name="Zhang K."/>
            <person name="Velt A."/>
            <person name="Avia K."/>
            <person name="Holtgrawe D."/>
            <person name="Grimplet J."/>
            <person name="Matus J.T."/>
            <person name="Ware D."/>
            <person name="Wu X."/>
            <person name="Wang H."/>
            <person name="Liu C."/>
            <person name="Fang Y."/>
            <person name="Rustenholz C."/>
            <person name="Cheng Z."/>
            <person name="Xiao H."/>
            <person name="Zhou Y."/>
        </authorList>
    </citation>
    <scope>NUCLEOTIDE SEQUENCE [LARGE SCALE GENOMIC DNA]</scope>
    <source>
        <strain evidence="7">cv. Pinot noir / PN40024</strain>
        <tissue evidence="6">Leaf</tissue>
    </source>
</reference>
<keyword evidence="2" id="KW-0067">ATP-binding</keyword>
<dbReference type="Gene3D" id="3.40.50.300">
    <property type="entry name" value="P-loop containing nucleotide triphosphate hydrolases"/>
    <property type="match status" value="1"/>
</dbReference>
<keyword evidence="4" id="KW-0472">Membrane</keyword>
<feature type="transmembrane region" description="Helical" evidence="4">
    <location>
        <begin position="146"/>
        <end position="164"/>
    </location>
</feature>
<evidence type="ECO:0000256" key="2">
    <source>
        <dbReference type="ARBA" id="ARBA00022840"/>
    </source>
</evidence>
<dbReference type="PROSITE" id="PS00211">
    <property type="entry name" value="ABC_TRANSPORTER_1"/>
    <property type="match status" value="1"/>
</dbReference>
<organism evidence="6 7">
    <name type="scientific">Vitis vinifera</name>
    <name type="common">Grape</name>
    <dbReference type="NCBI Taxonomy" id="29760"/>
    <lineage>
        <taxon>Eukaryota</taxon>
        <taxon>Viridiplantae</taxon>
        <taxon>Streptophyta</taxon>
        <taxon>Embryophyta</taxon>
        <taxon>Tracheophyta</taxon>
        <taxon>Spermatophyta</taxon>
        <taxon>Magnoliopsida</taxon>
        <taxon>eudicotyledons</taxon>
        <taxon>Gunneridae</taxon>
        <taxon>Pentapetalae</taxon>
        <taxon>rosids</taxon>
        <taxon>Vitales</taxon>
        <taxon>Vitaceae</taxon>
        <taxon>Viteae</taxon>
        <taxon>Vitis</taxon>
    </lineage>
</organism>
<dbReference type="InterPro" id="IPR017871">
    <property type="entry name" value="ABC_transporter-like_CS"/>
</dbReference>
<feature type="domain" description="ABC transporter" evidence="5">
    <location>
        <begin position="743"/>
        <end position="994"/>
    </location>
</feature>
<feature type="compositionally biased region" description="Polar residues" evidence="3">
    <location>
        <begin position="495"/>
        <end position="513"/>
    </location>
</feature>
<evidence type="ECO:0000256" key="3">
    <source>
        <dbReference type="SAM" id="MobiDB-lite"/>
    </source>
</evidence>
<dbReference type="InterPro" id="IPR003593">
    <property type="entry name" value="AAA+_ATPase"/>
</dbReference>
<dbReference type="PANTHER" id="PTHR37254:SF1">
    <property type="entry name" value="OS01G0100500 PROTEIN"/>
    <property type="match status" value="1"/>
</dbReference>
<dbReference type="EMBL" id="CP126651">
    <property type="protein sequence ID" value="WJZ85856.1"/>
    <property type="molecule type" value="Genomic_DNA"/>
</dbReference>
<evidence type="ECO:0000313" key="7">
    <source>
        <dbReference type="Proteomes" id="UP001227230"/>
    </source>
</evidence>
<evidence type="ECO:0000313" key="6">
    <source>
        <dbReference type="EMBL" id="WJZ85856.1"/>
    </source>
</evidence>
<sequence>MSSVRACPSNAFRYNGTLCSCNPGYVLNATTGACSLFWETAADGWLVNSGVGYSISFPTTIFDFDKIKKFTQSQAMFLEATVVMLISWLFFCFFVRFGSLGDGRTIWFRIRWWISRLDISFATRHWLEDQKVVKKRKTELGGTFSIASWILFIGLFAALLYQIISKRSIEVHNVKATNGPDLASFVNDMEFNITTISSMTCSNLRGLGTLVTGNPGFLDHRVLPLSTIVSYFCQNTSRGPTVILRCSKCQIIQDNLYISWHFVDLPNSPAAAVGFQFSLLAKSHASKKHVSSVRGLLKNGSSLDDTPVTFRGVDANVLKFNLFPRIYRNFHNLRLIQPLFREFLRGPSFHEINKLRASLESPNDGLLNMTVYVNLLSSYIVEIDNQNIMGPVSFLADLGGIYCISIGIFFYFLVQCEYRIKKLRNEDSIMRKIRNRRKAQEHWDKLRKYVMYTWGCKTLDDNYNNNKKEATCTDIFRPFHGNGSSRKQRQRSRMDSISLNQKASLPSQKNAIQESRDTQEIKSFLAGASSSAERSLSHPKNEAVLKKEVLGATKEGKQHVGSHEEDASQCKAFAPAAADVLPPPPMLDFKPGTEIDMSDIQKNLQNLYEYNVMLREKLLAIYASSSGNECVVSDKGSSQGSSGSATKPHFLDPDCSPPSPKTMVSLPGVLPICHWSNRFAAPGNAKALNWRSHGQKRNIVCACMAPPRNLRTDGFAATKFNDSSHLKNPSVDGDREDDSDVLVECRDVYKSFGEKHILRGVSFKIRHGEAVGIIGPSGTGKSTVLKIIAGLLAPDKGEVLIRGRRRHGLISDQEISGLRIGLVFQSAALFDSLTVRENVGFLLYENSSMPEDQIHELVTESLAAVGLKGVEERLPSELSGGMKKRVALARSIIFDTTKDAIEPEVLLYDEPTAGLDPIASTVVEDLIRSVHLKEEDAPGKLGKIASYVVVTHQHSTIRRAVDRLLFLYDGKIVWEGMTDEFTTSTNPIVQQFASGSLDGPIRY</sequence>
<dbReference type="PROSITE" id="PS51257">
    <property type="entry name" value="PROKAR_LIPOPROTEIN"/>
    <property type="match status" value="1"/>
</dbReference>
<dbReference type="PROSITE" id="PS50893">
    <property type="entry name" value="ABC_TRANSPORTER_2"/>
    <property type="match status" value="1"/>
</dbReference>
<feature type="region of interest" description="Disordered" evidence="3">
    <location>
        <begin position="480"/>
        <end position="518"/>
    </location>
</feature>
<dbReference type="Proteomes" id="UP001227230">
    <property type="component" value="Chromosome 4"/>
</dbReference>
<keyword evidence="4" id="KW-1133">Transmembrane helix</keyword>
<protein>
    <recommendedName>
        <fullName evidence="5">ABC transporter domain-containing protein</fullName>
    </recommendedName>
</protein>
<feature type="transmembrane region" description="Helical" evidence="4">
    <location>
        <begin position="394"/>
        <end position="414"/>
    </location>
</feature>